<evidence type="ECO:0000313" key="3">
    <source>
        <dbReference type="Proteomes" id="UP000479691"/>
    </source>
</evidence>
<reference evidence="2 3" key="1">
    <citation type="submission" date="2019-06" db="EMBL/GenBank/DDBJ databases">
        <authorList>
            <person name="Palmer J.M."/>
        </authorList>
    </citation>
    <scope>NUCLEOTIDE SEQUENCE [LARGE SCALE GENOMIC DNA]</scope>
    <source>
        <strain evidence="2 3">TWF788</strain>
    </source>
</reference>
<proteinExistence type="predicted"/>
<gene>
    <name evidence="2" type="ORF">TWF788_007134</name>
</gene>
<sequence>MARYAALNLILLILSIFFSPAFSFFLPTNDPISNLSIADFPKSWNTNFTDSLKIDLEVPQSDPKFAAPIQVLINDTYYCLTDRSIPGRPGTNVTFATLEKCSDQENFDKAQLWQGPGYFSTRVARNNNEPRLPSFGPGLTFYRSQWRRNYATKRCITPYWGFPGRWIDMDIIHLNYLDTGKGFVALAPCGDGETPKGYGMHSLRTEVVDVPFVYGNHTERYSSNLRFDQPAPDLRNGNFGCPVDRPDIIIDGSDPNRNSTLRDFTLAKASEFKERYLNSLMLPNLIPASLNGTQFYPAIFGCVSRALPEKTTLPYTLVNVYQIGLNIYVDKMRACQQKNKREKELWVASDEFLQAKDYWETAQKCSSNPGLDGILNQKCIELQNRGLLNLPPPDPERPPNFIDCDEIATLDKSNPLAIENLMYKNY</sequence>
<name>A0A7C8TSJ3_ORBOL</name>
<keyword evidence="1" id="KW-0732">Signal</keyword>
<protein>
    <submittedName>
        <fullName evidence="2">Uncharacterized protein</fullName>
    </submittedName>
</protein>
<organism evidence="2 3">
    <name type="scientific">Orbilia oligospora</name>
    <name type="common">Nematode-trapping fungus</name>
    <name type="synonym">Arthrobotrys oligospora</name>
    <dbReference type="NCBI Taxonomy" id="2813651"/>
    <lineage>
        <taxon>Eukaryota</taxon>
        <taxon>Fungi</taxon>
        <taxon>Dikarya</taxon>
        <taxon>Ascomycota</taxon>
        <taxon>Pezizomycotina</taxon>
        <taxon>Orbiliomycetes</taxon>
        <taxon>Orbiliales</taxon>
        <taxon>Orbiliaceae</taxon>
        <taxon>Orbilia</taxon>
    </lineage>
</organism>
<comment type="caution">
    <text evidence="2">The sequence shown here is derived from an EMBL/GenBank/DDBJ whole genome shotgun (WGS) entry which is preliminary data.</text>
</comment>
<feature type="signal peptide" evidence="1">
    <location>
        <begin position="1"/>
        <end position="23"/>
    </location>
</feature>
<accession>A0A7C8TSJ3</accession>
<dbReference type="Proteomes" id="UP000479691">
    <property type="component" value="Unassembled WGS sequence"/>
</dbReference>
<evidence type="ECO:0000256" key="1">
    <source>
        <dbReference type="SAM" id="SignalP"/>
    </source>
</evidence>
<evidence type="ECO:0000313" key="2">
    <source>
        <dbReference type="EMBL" id="KAF3179050.1"/>
    </source>
</evidence>
<feature type="chain" id="PRO_5028932214" evidence="1">
    <location>
        <begin position="24"/>
        <end position="426"/>
    </location>
</feature>
<dbReference type="AlphaFoldDB" id="A0A7C8TSJ3"/>
<dbReference type="EMBL" id="JAABOE010000039">
    <property type="protein sequence ID" value="KAF3179050.1"/>
    <property type="molecule type" value="Genomic_DNA"/>
</dbReference>